<dbReference type="InterPro" id="IPR025514">
    <property type="entry name" value="DUF4402"/>
</dbReference>
<evidence type="ECO:0000256" key="1">
    <source>
        <dbReference type="SAM" id="SignalP"/>
    </source>
</evidence>
<reference evidence="2 3" key="1">
    <citation type="submission" date="2024-02" db="EMBL/GenBank/DDBJ databases">
        <title>Full genome sequence of Sphingomonas kaistensis.</title>
        <authorList>
            <person name="Poletto B.L."/>
            <person name="Silva G."/>
            <person name="Galante D."/>
            <person name="Campos K.R."/>
            <person name="Santos M.B.N."/>
            <person name="Sacchi C.T."/>
        </authorList>
    </citation>
    <scope>NUCLEOTIDE SEQUENCE [LARGE SCALE GENOMIC DNA]</scope>
    <source>
        <strain evidence="2 3">MA4R</strain>
    </source>
</reference>
<feature type="chain" id="PRO_5045348989" evidence="1">
    <location>
        <begin position="23"/>
        <end position="170"/>
    </location>
</feature>
<feature type="signal peptide" evidence="1">
    <location>
        <begin position="1"/>
        <end position="22"/>
    </location>
</feature>
<keyword evidence="1" id="KW-0732">Signal</keyword>
<evidence type="ECO:0000313" key="3">
    <source>
        <dbReference type="Proteomes" id="UP001382935"/>
    </source>
</evidence>
<sequence length="170" mass="17021">MKRIAVVVGAGVLTLLSSPAAAQTSTTGPKATATVKVQKPLQLTALRDLQFGTVLVGAFTGTQTVTIASTGRTCGSGSGLTCSGTFTTAQFRLVGSNNSVALITSPTPTVSLSNGAGATLALTLSFPSSVTIDNSGNPGKLFEVGGSLPFTSTMADGIYTGTIDIQVAYQ</sequence>
<dbReference type="Proteomes" id="UP001382935">
    <property type="component" value="Chromosome"/>
</dbReference>
<dbReference type="Pfam" id="PF14352">
    <property type="entry name" value="DUF4402"/>
    <property type="match status" value="1"/>
</dbReference>
<protein>
    <submittedName>
        <fullName evidence="2">DUF4402 domain-containing protein</fullName>
    </submittedName>
</protein>
<keyword evidence="3" id="KW-1185">Reference proteome</keyword>
<dbReference type="RefSeq" id="WP_338502161.1">
    <property type="nucleotide sequence ID" value="NZ_CP145607.1"/>
</dbReference>
<accession>A0ABZ2FYS6</accession>
<name>A0ABZ2FYS6_9SPHN</name>
<dbReference type="EMBL" id="CP145607">
    <property type="protein sequence ID" value="WWM69785.1"/>
    <property type="molecule type" value="Genomic_DNA"/>
</dbReference>
<gene>
    <name evidence="2" type="ORF">V6R86_03535</name>
</gene>
<evidence type="ECO:0000313" key="2">
    <source>
        <dbReference type="EMBL" id="WWM69785.1"/>
    </source>
</evidence>
<proteinExistence type="predicted"/>
<organism evidence="2 3">
    <name type="scientific">Sphingomonas kaistensis</name>
    <dbReference type="NCBI Taxonomy" id="298708"/>
    <lineage>
        <taxon>Bacteria</taxon>
        <taxon>Pseudomonadati</taxon>
        <taxon>Pseudomonadota</taxon>
        <taxon>Alphaproteobacteria</taxon>
        <taxon>Sphingomonadales</taxon>
        <taxon>Sphingomonadaceae</taxon>
        <taxon>Sphingomonas</taxon>
    </lineage>
</organism>